<keyword evidence="3" id="KW-1185">Reference proteome</keyword>
<dbReference type="EMBL" id="JAJUBC010000006">
    <property type="protein sequence ID" value="MDD1792877.1"/>
    <property type="molecule type" value="Genomic_DNA"/>
</dbReference>
<dbReference type="RefSeq" id="WP_274163754.1">
    <property type="nucleotide sequence ID" value="NZ_JAJUBC010000006.1"/>
</dbReference>
<protein>
    <submittedName>
        <fullName evidence="2">Uncharacterized protein</fullName>
    </submittedName>
</protein>
<reference evidence="2" key="1">
    <citation type="submission" date="2021-12" db="EMBL/GenBank/DDBJ databases">
        <title>Enterovibrio ZSDZ35 sp. nov. and Enterovibrio ZSDZ42 sp. nov., isolated from coastal seawater in Qingdao.</title>
        <authorList>
            <person name="Zhang P."/>
        </authorList>
    </citation>
    <scope>NUCLEOTIDE SEQUENCE</scope>
    <source>
        <strain evidence="2">ZSDZ42</strain>
    </source>
</reference>
<dbReference type="Proteomes" id="UP001149400">
    <property type="component" value="Unassembled WGS sequence"/>
</dbReference>
<organism evidence="2 3">
    <name type="scientific">Enterovibrio gelatinilyticus</name>
    <dbReference type="NCBI Taxonomy" id="2899819"/>
    <lineage>
        <taxon>Bacteria</taxon>
        <taxon>Pseudomonadati</taxon>
        <taxon>Pseudomonadota</taxon>
        <taxon>Gammaproteobacteria</taxon>
        <taxon>Vibrionales</taxon>
        <taxon>Vibrionaceae</taxon>
        <taxon>Enterovibrio</taxon>
    </lineage>
</organism>
<proteinExistence type="predicted"/>
<sequence length="62" mass="7060">MMTWFPKLTESPLKKVGTILKQDQTKSNAERDIENDEQEASNSETANSTDKKKKDGLLDIYV</sequence>
<gene>
    <name evidence="2" type="ORF">LRP50_07040</name>
</gene>
<evidence type="ECO:0000256" key="1">
    <source>
        <dbReference type="SAM" id="MobiDB-lite"/>
    </source>
</evidence>
<evidence type="ECO:0000313" key="3">
    <source>
        <dbReference type="Proteomes" id="UP001149400"/>
    </source>
</evidence>
<feature type="compositionally biased region" description="Basic and acidic residues" evidence="1">
    <location>
        <begin position="49"/>
        <end position="62"/>
    </location>
</feature>
<name>A0ABT5QXY1_9GAMM</name>
<evidence type="ECO:0000313" key="2">
    <source>
        <dbReference type="EMBL" id="MDD1792877.1"/>
    </source>
</evidence>
<accession>A0ABT5QXY1</accession>
<comment type="caution">
    <text evidence="2">The sequence shown here is derived from an EMBL/GenBank/DDBJ whole genome shotgun (WGS) entry which is preliminary data.</text>
</comment>
<feature type="region of interest" description="Disordered" evidence="1">
    <location>
        <begin position="15"/>
        <end position="62"/>
    </location>
</feature>